<keyword evidence="3" id="KW-1185">Reference proteome</keyword>
<dbReference type="EMBL" id="BAABJX010000059">
    <property type="protein sequence ID" value="GAA4848926.1"/>
    <property type="molecule type" value="Genomic_DNA"/>
</dbReference>
<accession>A0ABP9DNC8</accession>
<protein>
    <submittedName>
        <fullName evidence="2">AAA family ATPase</fullName>
    </submittedName>
</protein>
<evidence type="ECO:0000259" key="1">
    <source>
        <dbReference type="Pfam" id="PF13304"/>
    </source>
</evidence>
<dbReference type="SUPFAM" id="SSF52540">
    <property type="entry name" value="P-loop containing nucleoside triphosphate hydrolases"/>
    <property type="match status" value="1"/>
</dbReference>
<dbReference type="Pfam" id="PF13304">
    <property type="entry name" value="AAA_21"/>
    <property type="match status" value="1"/>
</dbReference>
<organism evidence="2 3">
    <name type="scientific">Algivirga pacifica</name>
    <dbReference type="NCBI Taxonomy" id="1162670"/>
    <lineage>
        <taxon>Bacteria</taxon>
        <taxon>Pseudomonadati</taxon>
        <taxon>Bacteroidota</taxon>
        <taxon>Cytophagia</taxon>
        <taxon>Cytophagales</taxon>
        <taxon>Flammeovirgaceae</taxon>
        <taxon>Algivirga</taxon>
    </lineage>
</organism>
<dbReference type="InterPro" id="IPR027417">
    <property type="entry name" value="P-loop_NTPase"/>
</dbReference>
<dbReference type="PANTHER" id="PTHR32182">
    <property type="entry name" value="DNA REPLICATION AND REPAIR PROTEIN RECF"/>
    <property type="match status" value="1"/>
</dbReference>
<dbReference type="RefSeq" id="WP_345374575.1">
    <property type="nucleotide sequence ID" value="NZ_BAABJX010000059.1"/>
</dbReference>
<dbReference type="CDD" id="cd00267">
    <property type="entry name" value="ABC_ATPase"/>
    <property type="match status" value="1"/>
</dbReference>
<feature type="domain" description="ATPase AAA-type core" evidence="1">
    <location>
        <begin position="23"/>
        <end position="311"/>
    </location>
</feature>
<dbReference type="PANTHER" id="PTHR32182:SF22">
    <property type="entry name" value="ATP-DEPENDENT ENDONUCLEASE, OLD FAMILY-RELATED"/>
    <property type="match status" value="1"/>
</dbReference>
<dbReference type="InterPro" id="IPR003959">
    <property type="entry name" value="ATPase_AAA_core"/>
</dbReference>
<proteinExistence type="predicted"/>
<dbReference type="InterPro" id="IPR014555">
    <property type="entry name" value="RecF-like"/>
</dbReference>
<evidence type="ECO:0000313" key="2">
    <source>
        <dbReference type="EMBL" id="GAA4848926.1"/>
    </source>
</evidence>
<sequence>MIDHIEIQGYKSIKKLALELRPINVLIGSNGAGKSNFISFFNLLRAIFGKQLQRFVLEEGKADSLLYFGRKTTEHLYGKLLFSEGNGHQSAYWFDLRASKQEGLFIDQEASAQNIQKGDQQKDYTITGPYEESHITKHQAFEHQYLSDIAIFHFHDTSSTSYLRRGCDVEDNQYFKSDGRNLPAFLYRLKAEQPIIYKRILKTIQSVAPYIYDFILTPSMTPGKQGEIELRWVDKNDLNSNFSAYQLSDGTLRFIALATVLMQPIPPSVIVIDEPELGLHPMAITKLAGMIQAVSQTAQVIISTQSVNLVDCFEPDDIVTVDRDSHNSESIFQRLEEKELDLWLQEHSLGDLWRRNIIHSAQPFTK</sequence>
<gene>
    <name evidence="2" type="ORF">GCM10023331_37130</name>
</gene>
<reference evidence="3" key="1">
    <citation type="journal article" date="2019" name="Int. J. Syst. Evol. Microbiol.">
        <title>The Global Catalogue of Microorganisms (GCM) 10K type strain sequencing project: providing services to taxonomists for standard genome sequencing and annotation.</title>
        <authorList>
            <consortium name="The Broad Institute Genomics Platform"/>
            <consortium name="The Broad Institute Genome Sequencing Center for Infectious Disease"/>
            <person name="Wu L."/>
            <person name="Ma J."/>
        </authorList>
    </citation>
    <scope>NUCLEOTIDE SEQUENCE [LARGE SCALE GENOMIC DNA]</scope>
    <source>
        <strain evidence="3">JCM 18326</strain>
    </source>
</reference>
<dbReference type="PIRSF" id="PIRSF029347">
    <property type="entry name" value="RecF"/>
    <property type="match status" value="1"/>
</dbReference>
<dbReference type="Proteomes" id="UP001500298">
    <property type="component" value="Unassembled WGS sequence"/>
</dbReference>
<name>A0ABP9DNC8_9BACT</name>
<dbReference type="Gene3D" id="3.40.50.300">
    <property type="entry name" value="P-loop containing nucleotide triphosphate hydrolases"/>
    <property type="match status" value="1"/>
</dbReference>
<comment type="caution">
    <text evidence="2">The sequence shown here is derived from an EMBL/GenBank/DDBJ whole genome shotgun (WGS) entry which is preliminary data.</text>
</comment>
<evidence type="ECO:0000313" key="3">
    <source>
        <dbReference type="Proteomes" id="UP001500298"/>
    </source>
</evidence>